<name>V4LVA8_EUTSA</name>
<dbReference type="EMBL" id="KI517455">
    <property type="protein sequence ID" value="ESQ43828.1"/>
    <property type="molecule type" value="Genomic_DNA"/>
</dbReference>
<dbReference type="PANTHER" id="PTHR31293">
    <property type="entry name" value="RNI-LIKE SUPERFAMILY PROTEIN"/>
    <property type="match status" value="1"/>
</dbReference>
<dbReference type="PANTHER" id="PTHR31293:SF12">
    <property type="entry name" value="RNI-LIKE SUPERFAMILY PROTEIN"/>
    <property type="match status" value="1"/>
</dbReference>
<dbReference type="CDD" id="cd22160">
    <property type="entry name" value="F-box_AtFBL13-like"/>
    <property type="match status" value="1"/>
</dbReference>
<keyword evidence="3" id="KW-1185">Reference proteome</keyword>
<proteinExistence type="predicted"/>
<organism evidence="2 3">
    <name type="scientific">Eutrema salsugineum</name>
    <name type="common">Saltwater cress</name>
    <name type="synonym">Sisymbrium salsugineum</name>
    <dbReference type="NCBI Taxonomy" id="72664"/>
    <lineage>
        <taxon>Eukaryota</taxon>
        <taxon>Viridiplantae</taxon>
        <taxon>Streptophyta</taxon>
        <taxon>Embryophyta</taxon>
        <taxon>Tracheophyta</taxon>
        <taxon>Spermatophyta</taxon>
        <taxon>Magnoliopsida</taxon>
        <taxon>eudicotyledons</taxon>
        <taxon>Gunneridae</taxon>
        <taxon>Pentapetalae</taxon>
        <taxon>rosids</taxon>
        <taxon>malvids</taxon>
        <taxon>Brassicales</taxon>
        <taxon>Brassicaceae</taxon>
        <taxon>Eutremeae</taxon>
        <taxon>Eutrema</taxon>
    </lineage>
</organism>
<dbReference type="Proteomes" id="UP000030689">
    <property type="component" value="Unassembled WGS sequence"/>
</dbReference>
<dbReference type="Gramene" id="ESQ43828">
    <property type="protein sequence ID" value="ESQ43828"/>
    <property type="gene ID" value="EUTSA_v10006436mg"/>
</dbReference>
<dbReference type="STRING" id="72664.V4LVA8"/>
<dbReference type="OMA" id="KITEYYG"/>
<dbReference type="AlphaFoldDB" id="V4LVA8"/>
<accession>V4LVA8</accession>
<protein>
    <recommendedName>
        <fullName evidence="1">F-box/LRR-repeat protein 15/At3g58940/PEG3-like LRR domain-containing protein</fullName>
    </recommendedName>
</protein>
<feature type="non-terminal residue" evidence="2">
    <location>
        <position position="404"/>
    </location>
</feature>
<gene>
    <name evidence="2" type="ORF">EUTSA_v10006436mg</name>
</gene>
<dbReference type="InterPro" id="IPR055411">
    <property type="entry name" value="LRR_FXL15/At3g58940/PEG3-like"/>
</dbReference>
<dbReference type="Gene3D" id="3.80.10.10">
    <property type="entry name" value="Ribonuclease Inhibitor"/>
    <property type="match status" value="1"/>
</dbReference>
<dbReference type="GO" id="GO:0009901">
    <property type="term" value="P:anther dehiscence"/>
    <property type="evidence" value="ECO:0007669"/>
    <property type="project" value="EnsemblPlants"/>
</dbReference>
<feature type="domain" description="F-box/LRR-repeat protein 15/At3g58940/PEG3-like LRR" evidence="1">
    <location>
        <begin position="100"/>
        <end position="213"/>
    </location>
</feature>
<evidence type="ECO:0000259" key="1">
    <source>
        <dbReference type="Pfam" id="PF24758"/>
    </source>
</evidence>
<evidence type="ECO:0000313" key="3">
    <source>
        <dbReference type="Proteomes" id="UP000030689"/>
    </source>
</evidence>
<dbReference type="SUPFAM" id="SSF52047">
    <property type="entry name" value="RNI-like"/>
    <property type="match status" value="1"/>
</dbReference>
<sequence>MDRISNLPDEIICHIGSFLSAKEAAFTTVLAKKWRNLFTIIHKLHFDGSLKNGESFTDFVDGVLALPATSRVRNFSLKWFAHVKNDELINRCLCHVLKLGVMALELQINDKEGYSLPFEIFTCETVSELTLGYGFAIDILPANVFLPSLKTLSLYKVGFFEFGRCAFKTLLGACPLLEELTIRCLNWEHWRWSRVVSSPTLKRLTITRGGWSSFDASDFKSVSFETPSLAYLFYSDYVPKRYLNVDFSSLVEAKLHLCPEEHYNWDRTDTARFHPINLLNGLKDVESLNLCSIMSLDMFYVFREALPVFEKLLHISVALSNFCWYPLPLLIKKSPNLKTLTIDGRLHYRSFYYCPESTVCLCVSEYAFLLKCPLEILKITEYYGSLEELIQMKYILGKLSCLEL</sequence>
<reference evidence="2 3" key="1">
    <citation type="journal article" date="2013" name="Front. Plant Sci.">
        <title>The Reference Genome of the Halophytic Plant Eutrema salsugineum.</title>
        <authorList>
            <person name="Yang R."/>
            <person name="Jarvis D.E."/>
            <person name="Chen H."/>
            <person name="Beilstein M.A."/>
            <person name="Grimwood J."/>
            <person name="Jenkins J."/>
            <person name="Shu S."/>
            <person name="Prochnik S."/>
            <person name="Xin M."/>
            <person name="Ma C."/>
            <person name="Schmutz J."/>
            <person name="Wing R.A."/>
            <person name="Mitchell-Olds T."/>
            <person name="Schumaker K.S."/>
            <person name="Wang X."/>
        </authorList>
    </citation>
    <scope>NUCLEOTIDE SEQUENCE [LARGE SCALE GENOMIC DNA]</scope>
</reference>
<dbReference type="InterPro" id="IPR053781">
    <property type="entry name" value="F-box_AtFBL13-like"/>
</dbReference>
<dbReference type="InterPro" id="IPR055294">
    <property type="entry name" value="FBL60-like"/>
</dbReference>
<dbReference type="InterPro" id="IPR032675">
    <property type="entry name" value="LRR_dom_sf"/>
</dbReference>
<dbReference type="OrthoDB" id="612216at2759"/>
<dbReference type="KEGG" id="eus:EUTSA_v10006436mg"/>
<dbReference type="Pfam" id="PF24758">
    <property type="entry name" value="LRR_At5g56370"/>
    <property type="match status" value="1"/>
</dbReference>
<dbReference type="SUPFAM" id="SSF81383">
    <property type="entry name" value="F-box domain"/>
    <property type="match status" value="1"/>
</dbReference>
<evidence type="ECO:0000313" key="2">
    <source>
        <dbReference type="EMBL" id="ESQ43828.1"/>
    </source>
</evidence>
<dbReference type="InterPro" id="IPR036047">
    <property type="entry name" value="F-box-like_dom_sf"/>
</dbReference>